<dbReference type="EMBL" id="JAQMLV010000005">
    <property type="protein sequence ID" value="MDB8744418.1"/>
    <property type="molecule type" value="Genomic_DNA"/>
</dbReference>
<dbReference type="GO" id="GO:0003677">
    <property type="term" value="F:DNA binding"/>
    <property type="evidence" value="ECO:0007669"/>
    <property type="project" value="UniProtKB-KW"/>
</dbReference>
<comment type="similarity">
    <text evidence="1">Belongs to the type-I restriction system S methylase family.</text>
</comment>
<dbReference type="PANTHER" id="PTHR30408:SF12">
    <property type="entry name" value="TYPE I RESTRICTION ENZYME MJAVIII SPECIFICITY SUBUNIT"/>
    <property type="match status" value="1"/>
</dbReference>
<dbReference type="Pfam" id="PF01420">
    <property type="entry name" value="Methylase_S"/>
    <property type="match status" value="2"/>
</dbReference>
<keyword evidence="5" id="KW-0540">Nuclease</keyword>
<evidence type="ECO:0000256" key="2">
    <source>
        <dbReference type="ARBA" id="ARBA00022747"/>
    </source>
</evidence>
<dbReference type="InterPro" id="IPR000055">
    <property type="entry name" value="Restrct_endonuc_typeI_TRD"/>
</dbReference>
<sequence length="443" mass="50482">MEEMRQTGIQWIGEIPTAWNTKRIKYMATLKGRIGWQGLTSEEYQDEGAYLITGVDFADGGIDWENCVHVPMKRWEEATDIQIQEGDLLITKDGTIGKVAIVTNMPGETSLNSGVLRIVPIEGYSQRFLYWVIKSDEFWNWFNYKNAGNSTIVHLYQGDFAEFLYAFPDYAEQEAIADYLDVHCGKLQAIITELEAQLALLKKYKKTYISEVVTHGLNPDVQKKNSHIEWCGATPEHWEILRMQDIATYKKGPFGSAVTVDMFIEKGENTFKVYEQKNAIQGDASLGWYYLSYEDYRGLKDFSVAPGDIIVSCAGTIGKCYVLPDNIEPGIINQALMRVRIKDGFNKSYFIYLFDVALEYMNEKYSNGSAIKNIPPFSILKKQNISVPPLEEQDAIVAELDYKTALIDATIAEKERQLLTMQNHMAAVIFEYVTGKKRVKEVR</sequence>
<dbReference type="Gene3D" id="1.10.287.1120">
    <property type="entry name" value="Bipartite methylase S protein"/>
    <property type="match status" value="1"/>
</dbReference>
<accession>A0AAW6E5D7</accession>
<dbReference type="InterPro" id="IPR052021">
    <property type="entry name" value="Type-I_RS_S_subunit"/>
</dbReference>
<keyword evidence="2" id="KW-0680">Restriction system</keyword>
<dbReference type="CDD" id="cd16961">
    <property type="entry name" value="RMtype1_S_TRD-CR_like"/>
    <property type="match status" value="1"/>
</dbReference>
<dbReference type="EC" id="3.1.21.-" evidence="5"/>
<feature type="domain" description="Type I restriction modification DNA specificity" evidence="4">
    <location>
        <begin position="75"/>
        <end position="198"/>
    </location>
</feature>
<evidence type="ECO:0000256" key="3">
    <source>
        <dbReference type="ARBA" id="ARBA00023125"/>
    </source>
</evidence>
<evidence type="ECO:0000313" key="5">
    <source>
        <dbReference type="EMBL" id="MDB8744418.1"/>
    </source>
</evidence>
<dbReference type="RefSeq" id="WP_195388261.1">
    <property type="nucleotide sequence ID" value="NZ_JADNGL010000006.1"/>
</dbReference>
<dbReference type="GO" id="GO:0009307">
    <property type="term" value="P:DNA restriction-modification system"/>
    <property type="evidence" value="ECO:0007669"/>
    <property type="project" value="UniProtKB-KW"/>
</dbReference>
<keyword evidence="5" id="KW-0378">Hydrolase</keyword>
<protein>
    <submittedName>
        <fullName evidence="5">Restriction endonuclease subunit S</fullName>
        <ecNumber evidence="5">3.1.21.-</ecNumber>
    </submittedName>
</protein>
<evidence type="ECO:0000313" key="6">
    <source>
        <dbReference type="Proteomes" id="UP001211015"/>
    </source>
</evidence>
<evidence type="ECO:0000259" key="4">
    <source>
        <dbReference type="Pfam" id="PF01420"/>
    </source>
</evidence>
<dbReference type="AlphaFoldDB" id="A0AAW6E5D7"/>
<feature type="domain" description="Type I restriction modification DNA specificity" evidence="4">
    <location>
        <begin position="235"/>
        <end position="408"/>
    </location>
</feature>
<keyword evidence="3" id="KW-0238">DNA-binding</keyword>
<dbReference type="PANTHER" id="PTHR30408">
    <property type="entry name" value="TYPE-1 RESTRICTION ENZYME ECOKI SPECIFICITY PROTEIN"/>
    <property type="match status" value="1"/>
</dbReference>
<dbReference type="GO" id="GO:0016787">
    <property type="term" value="F:hydrolase activity"/>
    <property type="evidence" value="ECO:0007669"/>
    <property type="project" value="UniProtKB-KW"/>
</dbReference>
<organism evidence="5 6">
    <name type="scientific">Ruminococcus bicirculans</name>
    <name type="common">ex Wegman et al. 2014</name>
    <dbReference type="NCBI Taxonomy" id="1160721"/>
    <lineage>
        <taxon>Bacteria</taxon>
        <taxon>Bacillati</taxon>
        <taxon>Bacillota</taxon>
        <taxon>Clostridia</taxon>
        <taxon>Eubacteriales</taxon>
        <taxon>Oscillospiraceae</taxon>
        <taxon>Ruminococcus</taxon>
    </lineage>
</organism>
<dbReference type="Proteomes" id="UP001211015">
    <property type="component" value="Unassembled WGS sequence"/>
</dbReference>
<comment type="caution">
    <text evidence="5">The sequence shown here is derived from an EMBL/GenBank/DDBJ whole genome shotgun (WGS) entry which is preliminary data.</text>
</comment>
<reference evidence="5" key="1">
    <citation type="submission" date="2023-01" db="EMBL/GenBank/DDBJ databases">
        <title>Human gut microbiome strain richness.</title>
        <authorList>
            <person name="Chen-Liaw A."/>
        </authorList>
    </citation>
    <scope>NUCLEOTIDE SEQUENCE</scope>
    <source>
        <strain evidence="5">1001275st1_F4_1001275B_160808</strain>
    </source>
</reference>
<name>A0AAW6E5D7_9FIRM</name>
<evidence type="ECO:0000256" key="1">
    <source>
        <dbReference type="ARBA" id="ARBA00010923"/>
    </source>
</evidence>
<dbReference type="GO" id="GO:0004519">
    <property type="term" value="F:endonuclease activity"/>
    <property type="evidence" value="ECO:0007669"/>
    <property type="project" value="UniProtKB-KW"/>
</dbReference>
<dbReference type="InterPro" id="IPR044946">
    <property type="entry name" value="Restrct_endonuc_typeI_TRD_sf"/>
</dbReference>
<keyword evidence="5" id="KW-0255">Endonuclease</keyword>
<proteinExistence type="inferred from homology"/>
<dbReference type="Gene3D" id="3.90.220.20">
    <property type="entry name" value="DNA methylase specificity domains"/>
    <property type="match status" value="2"/>
</dbReference>
<gene>
    <name evidence="5" type="ORF">PNU62_05240</name>
</gene>
<dbReference type="SUPFAM" id="SSF116734">
    <property type="entry name" value="DNA methylase specificity domain"/>
    <property type="match status" value="2"/>
</dbReference>